<accession>A0ABX6H321</accession>
<sequence>MRAPSPVRVETAELDERRRVLEELAAGLAECAVLGDGLVPAVQLAAPARAGEPAALGDRLRLLEAEAVALREALAAAAAGYERAEEDAVPGMPGILGPQTAVALFERRAGESLARRLPGAVEDAAVLVRAVTDAAFGSVSAAARALAGDEGAEADLAEEGEDLVRALLGDPLLIEGLRGVISAIGLGTEIGVLLLPPPLADAVGRPTSEQVIGNGVQSAAGVLVILGTVFGVLPAPGERELRVERVAPPVDPLAAPAGWGELAARIPPSDPDGPQVVIERYGGEWLVTLSGTTDWSADPEQAFGAPSNLQAMAGGRAASVEGALAAMAAAGIPAGAPVTIAAHSQGGLVALRVAQSGRYDVHDVVTFGSPVRGLDLPEGTRSLSIEHSDDLVPALGGFGRTAAEEPGVVLVERDSPAGIVRDTPVPAHALDAYVATGHALDAAADPRLAATGAALFPLWRGAPDSRVAARLTTVPVSPGGGRERRGAGAAR</sequence>
<dbReference type="RefSeq" id="WP_159423623.1">
    <property type="nucleotide sequence ID" value="NZ_CP047180.1"/>
</dbReference>
<reference evidence="2" key="1">
    <citation type="submission" date="2019-12" db="EMBL/GenBank/DDBJ databases">
        <title>Complete and draft genome sequences of new strains and members of some known species of the genus Rathayibacter isolated from plants.</title>
        <authorList>
            <person name="Tarlachkov S.V."/>
            <person name="Starodumova I.P."/>
            <person name="Dorofeeva L.V."/>
            <person name="Prisyazhnaya N.V."/>
            <person name="Leyn S."/>
            <person name="Zlamal J."/>
            <person name="Elan M."/>
            <person name="Osterman A.L."/>
            <person name="Nadler S."/>
            <person name="Subbotin S.A."/>
            <person name="Evtushenko L.I."/>
        </authorList>
    </citation>
    <scope>NUCLEOTIDE SEQUENCE [LARGE SCALE GENOMIC DNA]</scope>
    <source>
        <strain evidence="2">VKM Ac-2802</strain>
    </source>
</reference>
<dbReference type="Gene3D" id="3.40.50.1820">
    <property type="entry name" value="alpha/beta hydrolase"/>
    <property type="match status" value="1"/>
</dbReference>
<dbReference type="Proteomes" id="UP000464597">
    <property type="component" value="Chromosome"/>
</dbReference>
<gene>
    <name evidence="1" type="ORF">GSU69_16895</name>
</gene>
<dbReference type="EMBL" id="CP047180">
    <property type="protein sequence ID" value="QHC64194.1"/>
    <property type="molecule type" value="Genomic_DNA"/>
</dbReference>
<organism evidence="1 2">
    <name type="scientific">Rathayibacter festucae</name>
    <dbReference type="NCBI Taxonomy" id="110937"/>
    <lineage>
        <taxon>Bacteria</taxon>
        <taxon>Bacillati</taxon>
        <taxon>Actinomycetota</taxon>
        <taxon>Actinomycetes</taxon>
        <taxon>Micrococcales</taxon>
        <taxon>Microbacteriaceae</taxon>
        <taxon>Rathayibacter</taxon>
    </lineage>
</organism>
<proteinExistence type="predicted"/>
<evidence type="ECO:0008006" key="3">
    <source>
        <dbReference type="Google" id="ProtNLM"/>
    </source>
</evidence>
<protein>
    <recommendedName>
        <fullName evidence="3">Alpha/beta hydrolase</fullName>
    </recommendedName>
</protein>
<dbReference type="SUPFAM" id="SSF53474">
    <property type="entry name" value="alpha/beta-Hydrolases"/>
    <property type="match status" value="1"/>
</dbReference>
<dbReference type="InterPro" id="IPR029058">
    <property type="entry name" value="AB_hydrolase_fold"/>
</dbReference>
<keyword evidence="2" id="KW-1185">Reference proteome</keyword>
<evidence type="ECO:0000313" key="2">
    <source>
        <dbReference type="Proteomes" id="UP000464597"/>
    </source>
</evidence>
<evidence type="ECO:0000313" key="1">
    <source>
        <dbReference type="EMBL" id="QHC64194.1"/>
    </source>
</evidence>
<name>A0ABX6H321_9MICO</name>